<evidence type="ECO:0000256" key="1">
    <source>
        <dbReference type="SAM" id="Phobius"/>
    </source>
</evidence>
<proteinExistence type="predicted"/>
<protein>
    <submittedName>
        <fullName evidence="2">DUF2157 domain-containing protein</fullName>
    </submittedName>
</protein>
<keyword evidence="1" id="KW-0472">Membrane</keyword>
<feature type="transmembrane region" description="Helical" evidence="1">
    <location>
        <begin position="166"/>
        <end position="186"/>
    </location>
</feature>
<accession>A0ABU6EEI1</accession>
<feature type="transmembrane region" description="Helical" evidence="1">
    <location>
        <begin position="312"/>
        <end position="330"/>
    </location>
</feature>
<organism evidence="2 3">
    <name type="scientific">Proteus cibi</name>
    <dbReference type="NCBI Taxonomy" id="2050966"/>
    <lineage>
        <taxon>Bacteria</taxon>
        <taxon>Pseudomonadati</taxon>
        <taxon>Pseudomonadota</taxon>
        <taxon>Gammaproteobacteria</taxon>
        <taxon>Enterobacterales</taxon>
        <taxon>Morganellaceae</taxon>
        <taxon>Proteus</taxon>
    </lineage>
</organism>
<keyword evidence="1" id="KW-1133">Transmembrane helix</keyword>
<feature type="transmembrane region" description="Helical" evidence="1">
    <location>
        <begin position="143"/>
        <end position="161"/>
    </location>
</feature>
<name>A0ABU6EEI1_9GAMM</name>
<feature type="transmembrane region" description="Helical" evidence="1">
    <location>
        <begin position="111"/>
        <end position="131"/>
    </location>
</feature>
<keyword evidence="3" id="KW-1185">Reference proteome</keyword>
<feature type="transmembrane region" description="Helical" evidence="1">
    <location>
        <begin position="49"/>
        <end position="66"/>
    </location>
</feature>
<feature type="transmembrane region" description="Helical" evidence="1">
    <location>
        <begin position="289"/>
        <end position="306"/>
    </location>
</feature>
<evidence type="ECO:0000313" key="2">
    <source>
        <dbReference type="EMBL" id="MEB6857312.1"/>
    </source>
</evidence>
<comment type="caution">
    <text evidence="2">The sequence shown here is derived from an EMBL/GenBank/DDBJ whole genome shotgun (WGS) entry which is preliminary data.</text>
</comment>
<gene>
    <name evidence="2" type="ORF">NA736_09755</name>
</gene>
<dbReference type="RefSeq" id="WP_109392431.1">
    <property type="nucleotide sequence ID" value="NZ_JAMZOO010000002.1"/>
</dbReference>
<dbReference type="EMBL" id="JAMZOO010000002">
    <property type="protein sequence ID" value="MEB6857312.1"/>
    <property type="molecule type" value="Genomic_DNA"/>
</dbReference>
<feature type="transmembrane region" description="Helical" evidence="1">
    <location>
        <begin position="198"/>
        <end position="216"/>
    </location>
</feature>
<feature type="transmembrane region" description="Helical" evidence="1">
    <location>
        <begin position="228"/>
        <end position="248"/>
    </location>
</feature>
<feature type="transmembrane region" description="Helical" evidence="1">
    <location>
        <begin position="72"/>
        <end position="99"/>
    </location>
</feature>
<reference evidence="2 3" key="1">
    <citation type="submission" date="2022-05" db="EMBL/GenBank/DDBJ databases">
        <title>Whole genome sequences of Escherichia coli of fish isolates collected from Assam, India.</title>
        <authorList>
            <person name="Sudha S."/>
            <person name="Muneeb K.H."/>
            <person name="Rakshit O."/>
            <person name="Mendem S.K."/>
            <person name="Raisen C."/>
            <person name="Holmes M.A."/>
            <person name="Shome B.R."/>
            <person name="Sivaraman G.K."/>
        </authorList>
    </citation>
    <scope>NUCLEOTIDE SEQUENCE [LARGE SCALE GENOMIC DNA]</scope>
    <source>
        <strain evidence="2 3">278</strain>
    </source>
</reference>
<feature type="transmembrane region" description="Helical" evidence="1">
    <location>
        <begin position="263"/>
        <end position="282"/>
    </location>
</feature>
<keyword evidence="1" id="KW-0812">Transmembrane</keyword>
<evidence type="ECO:0000313" key="3">
    <source>
        <dbReference type="Proteomes" id="UP001332939"/>
    </source>
</evidence>
<sequence>MQVTRKQERLVRQALDEWQQSGEISEQEHQRLGRTLHRISFDWKRLSRYAFWIAIVCLIIAAGSIFSDSALVYYLIEIFSVSEIMRVISPALIASALYLWGFKRQRKETQWHYSTEFILFLGVMFTAIFLWQLGELLDTGSGHIAPLFLIGCVIYGAIGFISRSSLVWLFFLLMLGNWFGAETGYMSGWGAYWLGMNYPIRFVFFGAVLLAGCYFLQNVLARRRLFTMTKIMGLTYLFIALWIMSIFGNYDPDTWYRVSSVNLLPWALLFGVVAVICIYISLKTDDGMLRGFGLTFLGINLYTRFFEYFWDSLHSAIFFLILAVSLILIGRKAEKIWHAIENNSTINKESKSEENN</sequence>
<dbReference type="Proteomes" id="UP001332939">
    <property type="component" value="Unassembled WGS sequence"/>
</dbReference>